<sequence>MSGVGCVVVTSVYRVGADRQARANSAAARCGSSAAQIQDTTAVPASPAVRRPGKVVRNHPADRDGG</sequence>
<accession>A0ABQ2M536</accession>
<dbReference type="Proteomes" id="UP000642509">
    <property type="component" value="Unassembled WGS sequence"/>
</dbReference>
<proteinExistence type="predicted"/>
<protein>
    <submittedName>
        <fullName evidence="2">Uncharacterized protein</fullName>
    </submittedName>
</protein>
<organism evidence="2 3">
    <name type="scientific">Citricoccus zhacaiensis</name>
    <dbReference type="NCBI Taxonomy" id="489142"/>
    <lineage>
        <taxon>Bacteria</taxon>
        <taxon>Bacillati</taxon>
        <taxon>Actinomycetota</taxon>
        <taxon>Actinomycetes</taxon>
        <taxon>Micrococcales</taxon>
        <taxon>Micrococcaceae</taxon>
        <taxon>Citricoccus</taxon>
    </lineage>
</organism>
<evidence type="ECO:0000313" key="2">
    <source>
        <dbReference type="EMBL" id="GGO47294.1"/>
    </source>
</evidence>
<gene>
    <name evidence="2" type="ORF">GCM10010977_24190</name>
</gene>
<reference evidence="3" key="1">
    <citation type="journal article" date="2019" name="Int. J. Syst. Evol. Microbiol.">
        <title>The Global Catalogue of Microorganisms (GCM) 10K type strain sequencing project: providing services to taxonomists for standard genome sequencing and annotation.</title>
        <authorList>
            <consortium name="The Broad Institute Genomics Platform"/>
            <consortium name="The Broad Institute Genome Sequencing Center for Infectious Disease"/>
            <person name="Wu L."/>
            <person name="Ma J."/>
        </authorList>
    </citation>
    <scope>NUCLEOTIDE SEQUENCE [LARGE SCALE GENOMIC DNA]</scope>
    <source>
        <strain evidence="3">CGMCC 1.7064</strain>
    </source>
</reference>
<evidence type="ECO:0000313" key="3">
    <source>
        <dbReference type="Proteomes" id="UP000642509"/>
    </source>
</evidence>
<keyword evidence="3" id="KW-1185">Reference proteome</keyword>
<comment type="caution">
    <text evidence="2">The sequence shown here is derived from an EMBL/GenBank/DDBJ whole genome shotgun (WGS) entry which is preliminary data.</text>
</comment>
<evidence type="ECO:0000256" key="1">
    <source>
        <dbReference type="SAM" id="MobiDB-lite"/>
    </source>
</evidence>
<feature type="region of interest" description="Disordered" evidence="1">
    <location>
        <begin position="29"/>
        <end position="66"/>
    </location>
</feature>
<name>A0ABQ2M536_9MICC</name>
<dbReference type="EMBL" id="BMLQ01000007">
    <property type="protein sequence ID" value="GGO47294.1"/>
    <property type="molecule type" value="Genomic_DNA"/>
</dbReference>